<organism evidence="5 6">
    <name type="scientific">Anaerostipes hadrus</name>
    <dbReference type="NCBI Taxonomy" id="649756"/>
    <lineage>
        <taxon>Bacteria</taxon>
        <taxon>Bacillati</taxon>
        <taxon>Bacillota</taxon>
        <taxon>Clostridia</taxon>
        <taxon>Lachnospirales</taxon>
        <taxon>Lachnospiraceae</taxon>
        <taxon>Anaerostipes</taxon>
    </lineage>
</organism>
<dbReference type="OrthoDB" id="2843430at2"/>
<dbReference type="AlphaFoldDB" id="A0A1Q2C4D5"/>
<evidence type="ECO:0000256" key="1">
    <source>
        <dbReference type="ARBA" id="ARBA00022612"/>
    </source>
</evidence>
<dbReference type="Pfam" id="PF04586">
    <property type="entry name" value="Peptidase_S78"/>
    <property type="match status" value="1"/>
</dbReference>
<reference evidence="5 6" key="1">
    <citation type="journal article" date="2016" name="Sci. Rep.">
        <title>Accelerated dysbiosis of gut microbiota during aggravation of DSS-induced colitis by a butyrate-producing bacterium.</title>
        <authorList>
            <person name="Zhang Q."/>
            <person name="Wu Y."/>
            <person name="Wang J."/>
            <person name="Wu G."/>
            <person name="Long W."/>
            <person name="Xue Z."/>
            <person name="Wang L."/>
            <person name="Zhang X."/>
            <person name="Pang X."/>
            <person name="Zhao Y."/>
            <person name="Zhao L."/>
            <person name="Zhang C."/>
        </authorList>
    </citation>
    <scope>NUCLEOTIDE SEQUENCE [LARGE SCALE GENOMIC DNA]</scope>
    <source>
        <strain evidence="5 6">BPB5</strain>
    </source>
</reference>
<accession>A0A1Q2C4D5</accession>
<sequence>MEVRAGQDGKKSVIIEGYVNVTNRRSRPIPDGKGGYFLEEIQPGVFQRATKKAEEIKLCLDHRREIGGTKSNLSLKEDVIGLKARAEVTDSETVKAAEEKRLRGWSFGFRKPREERAEENGMSIRKISDLELTEVSIIDNKMKPWYNSTTIEARAEGENEIEVRAQEDDLDYISNKKPENDAEKSRAKIKKMIEEAGGNI</sequence>
<keyword evidence="3" id="KW-0378">Hydrolase</keyword>
<dbReference type="GO" id="GO:0006508">
    <property type="term" value="P:proteolysis"/>
    <property type="evidence" value="ECO:0007669"/>
    <property type="project" value="UniProtKB-KW"/>
</dbReference>
<name>A0A1Q2C4D5_ANAHA</name>
<keyword evidence="1" id="KW-1188">Viral release from host cell</keyword>
<evidence type="ECO:0000259" key="4">
    <source>
        <dbReference type="Pfam" id="PF04586"/>
    </source>
</evidence>
<dbReference type="GO" id="GO:0008233">
    <property type="term" value="F:peptidase activity"/>
    <property type="evidence" value="ECO:0007669"/>
    <property type="project" value="UniProtKB-KW"/>
</dbReference>
<dbReference type="Proteomes" id="UP000188159">
    <property type="component" value="Chromosome"/>
</dbReference>
<gene>
    <name evidence="5" type="ORF">DO83_02555</name>
</gene>
<protein>
    <recommendedName>
        <fullName evidence="4">Prohead serine protease domain-containing protein</fullName>
    </recommendedName>
</protein>
<feature type="domain" description="Prohead serine protease" evidence="4">
    <location>
        <begin position="3"/>
        <end position="156"/>
    </location>
</feature>
<dbReference type="InterPro" id="IPR054613">
    <property type="entry name" value="Peptidase_S78_dom"/>
</dbReference>
<dbReference type="EMBL" id="CP012098">
    <property type="protein sequence ID" value="AQP38591.1"/>
    <property type="molecule type" value="Genomic_DNA"/>
</dbReference>
<evidence type="ECO:0000256" key="2">
    <source>
        <dbReference type="ARBA" id="ARBA00022670"/>
    </source>
</evidence>
<evidence type="ECO:0000256" key="3">
    <source>
        <dbReference type="ARBA" id="ARBA00022801"/>
    </source>
</evidence>
<evidence type="ECO:0000313" key="5">
    <source>
        <dbReference type="EMBL" id="AQP38591.1"/>
    </source>
</evidence>
<evidence type="ECO:0000313" key="6">
    <source>
        <dbReference type="Proteomes" id="UP000188159"/>
    </source>
</evidence>
<keyword evidence="2" id="KW-0645">Protease</keyword>
<proteinExistence type="predicted"/>